<dbReference type="Proteomes" id="UP000479000">
    <property type="component" value="Unassembled WGS sequence"/>
</dbReference>
<evidence type="ECO:0000256" key="1">
    <source>
        <dbReference type="ARBA" id="ARBA00006644"/>
    </source>
</evidence>
<proteinExistence type="inferred from homology"/>
<organism evidence="6 7">
    <name type="scientific">Nesidiocoris tenuis</name>
    <dbReference type="NCBI Taxonomy" id="355587"/>
    <lineage>
        <taxon>Eukaryota</taxon>
        <taxon>Metazoa</taxon>
        <taxon>Ecdysozoa</taxon>
        <taxon>Arthropoda</taxon>
        <taxon>Hexapoda</taxon>
        <taxon>Insecta</taxon>
        <taxon>Pterygota</taxon>
        <taxon>Neoptera</taxon>
        <taxon>Paraneoptera</taxon>
        <taxon>Hemiptera</taxon>
        <taxon>Heteroptera</taxon>
        <taxon>Panheteroptera</taxon>
        <taxon>Cimicomorpha</taxon>
        <taxon>Miridae</taxon>
        <taxon>Dicyphina</taxon>
        <taxon>Nesidiocoris</taxon>
    </lineage>
</organism>
<keyword evidence="2" id="KW-0507">mRNA processing</keyword>
<gene>
    <name evidence="6" type="ORF">NTEN_LOCUS22741</name>
</gene>
<dbReference type="GO" id="GO:0003723">
    <property type="term" value="F:RNA binding"/>
    <property type="evidence" value="ECO:0007669"/>
    <property type="project" value="TreeGrafter"/>
</dbReference>
<keyword evidence="7" id="KW-1185">Reference proteome</keyword>
<evidence type="ECO:0000256" key="3">
    <source>
        <dbReference type="ARBA" id="ARBA00023187"/>
    </source>
</evidence>
<dbReference type="OrthoDB" id="30179at2759"/>
<sequence length="181" mass="20691">MTTAARPTFEPARGGQGRGEKDLSAISKQYSSRDLPGHTKLKFRTAPAKRPKLDQVPAASLDADDPLDDEDSDDGDSDDDTASLLAELTRIRKERAADEIRKEQEKRQEEERIRMENILSGNPLLNYSNQAPKADLKVRRRWDDDVVFKNCAREEPKDKGAFINDALRSEFHRKFMEKYIK</sequence>
<feature type="coiled-coil region" evidence="4">
    <location>
        <begin position="86"/>
        <end position="113"/>
    </location>
</feature>
<evidence type="ECO:0000256" key="4">
    <source>
        <dbReference type="SAM" id="Coils"/>
    </source>
</evidence>
<dbReference type="InterPro" id="IPR006973">
    <property type="entry name" value="Cwf_Cwc_15"/>
</dbReference>
<evidence type="ECO:0000256" key="5">
    <source>
        <dbReference type="SAM" id="MobiDB-lite"/>
    </source>
</evidence>
<keyword evidence="3" id="KW-0508">mRNA splicing</keyword>
<feature type="compositionally biased region" description="Basic residues" evidence="5">
    <location>
        <begin position="39"/>
        <end position="50"/>
    </location>
</feature>
<accession>A0A6H5HLN9</accession>
<dbReference type="EMBL" id="CADCXU010033671">
    <property type="protein sequence ID" value="CAB0019029.1"/>
    <property type="molecule type" value="Genomic_DNA"/>
</dbReference>
<evidence type="ECO:0000256" key="2">
    <source>
        <dbReference type="ARBA" id="ARBA00022664"/>
    </source>
</evidence>
<evidence type="ECO:0000313" key="6">
    <source>
        <dbReference type="EMBL" id="CAB0019029.1"/>
    </source>
</evidence>
<protein>
    <submittedName>
        <fullName evidence="6">Uncharacterized protein</fullName>
    </submittedName>
</protein>
<name>A0A6H5HLN9_9HEMI</name>
<comment type="similarity">
    <text evidence="1">Belongs to the CWC15 family.</text>
</comment>
<evidence type="ECO:0000313" key="7">
    <source>
        <dbReference type="Proteomes" id="UP000479000"/>
    </source>
</evidence>
<feature type="compositionally biased region" description="Acidic residues" evidence="5">
    <location>
        <begin position="62"/>
        <end position="81"/>
    </location>
</feature>
<dbReference type="GO" id="GO:0045292">
    <property type="term" value="P:mRNA cis splicing, via spliceosome"/>
    <property type="evidence" value="ECO:0007669"/>
    <property type="project" value="TreeGrafter"/>
</dbReference>
<dbReference type="Pfam" id="PF04889">
    <property type="entry name" value="Cwf_Cwc_15"/>
    <property type="match status" value="2"/>
</dbReference>
<feature type="region of interest" description="Disordered" evidence="5">
    <location>
        <begin position="1"/>
        <end position="82"/>
    </location>
</feature>
<dbReference type="AlphaFoldDB" id="A0A6H5HLN9"/>
<dbReference type="PANTHER" id="PTHR12718:SF2">
    <property type="entry name" value="SPLICEOSOME-ASSOCIATED PROTEIN CWC15 HOMOLOG"/>
    <property type="match status" value="1"/>
</dbReference>
<keyword evidence="4" id="KW-0175">Coiled coil</keyword>
<dbReference type="GO" id="GO:0071013">
    <property type="term" value="C:catalytic step 2 spliceosome"/>
    <property type="evidence" value="ECO:0007669"/>
    <property type="project" value="TreeGrafter"/>
</dbReference>
<dbReference type="PANTHER" id="PTHR12718">
    <property type="entry name" value="CELL CYCLE CONTROL PROTEIN CWF15"/>
    <property type="match status" value="1"/>
</dbReference>
<reference evidence="6 7" key="1">
    <citation type="submission" date="2020-02" db="EMBL/GenBank/DDBJ databases">
        <authorList>
            <person name="Ferguson B K."/>
        </authorList>
    </citation>
    <scope>NUCLEOTIDE SEQUENCE [LARGE SCALE GENOMIC DNA]</scope>
</reference>